<gene>
    <name evidence="2" type="ORF">CLV99_3908</name>
</gene>
<dbReference type="InterPro" id="IPR041662">
    <property type="entry name" value="SusD-like_2"/>
</dbReference>
<dbReference type="PROSITE" id="PS51257">
    <property type="entry name" value="PROKAR_LIPOPROTEIN"/>
    <property type="match status" value="1"/>
</dbReference>
<proteinExistence type="predicted"/>
<organism evidence="2 3">
    <name type="scientific">Sphingobacterium yanglingense</name>
    <dbReference type="NCBI Taxonomy" id="1437280"/>
    <lineage>
        <taxon>Bacteria</taxon>
        <taxon>Pseudomonadati</taxon>
        <taxon>Bacteroidota</taxon>
        <taxon>Sphingobacteriia</taxon>
        <taxon>Sphingobacteriales</taxon>
        <taxon>Sphingobacteriaceae</taxon>
        <taxon>Sphingobacterium</taxon>
    </lineage>
</organism>
<evidence type="ECO:0000313" key="3">
    <source>
        <dbReference type="Proteomes" id="UP000295292"/>
    </source>
</evidence>
<dbReference type="Gene3D" id="1.25.40.390">
    <property type="match status" value="1"/>
</dbReference>
<comment type="caution">
    <text evidence="2">The sequence shown here is derived from an EMBL/GenBank/DDBJ whole genome shotgun (WGS) entry which is preliminary data.</text>
</comment>
<dbReference type="InterPro" id="IPR011990">
    <property type="entry name" value="TPR-like_helical_dom_sf"/>
</dbReference>
<accession>A0A4R6WIK9</accession>
<name>A0A4R6WIK9_9SPHI</name>
<keyword evidence="1" id="KW-0732">Signal</keyword>
<keyword evidence="3" id="KW-1185">Reference proteome</keyword>
<dbReference type="RefSeq" id="WP_162850162.1">
    <property type="nucleotide sequence ID" value="NZ_SNYV01000017.1"/>
</dbReference>
<evidence type="ECO:0000313" key="2">
    <source>
        <dbReference type="EMBL" id="TDQ75308.1"/>
    </source>
</evidence>
<dbReference type="Proteomes" id="UP000295292">
    <property type="component" value="Unassembled WGS sequence"/>
</dbReference>
<dbReference type="EMBL" id="SNYV01000017">
    <property type="protein sequence ID" value="TDQ75308.1"/>
    <property type="molecule type" value="Genomic_DNA"/>
</dbReference>
<evidence type="ECO:0000256" key="1">
    <source>
        <dbReference type="SAM" id="SignalP"/>
    </source>
</evidence>
<feature type="signal peptide" evidence="1">
    <location>
        <begin position="1"/>
        <end position="23"/>
    </location>
</feature>
<sequence length="551" mass="60526">MKKIRNSFLVVLALITVSCSKQLDINTDPNNPAELESHILLPHMQKYLGYSLATAEGFSAATSAYMHQMVHYGDYDQYGASGSDFETSQGWQYSYRDVLTNANIIIKQETEDGNLVYVGIAKVMKAYTASVLVDLYGSIPYTEANQAAEGNRFPKYDNGKDVYAQIFSLLDDAIKDLENTDAPNDKMPKADDIIYGGDPELWVKAANSIKLKLLVQQRKIENVGAQVNALLTGGKLISSVENSFMVPFGKNDATDDRNPGFKEYYATQRTMHVSPWLYEIMSGYNNNILTGIEDPRIPYYFYNQMKASDLPNANVEYRDGAFVSKYFGSQGPKRGTNVQSLVTLFGIYPVGGKYDEGKGGSASASSGTGAAPYRMITYADILFLKAELMQEGIVGGSVADTLRKALNESMKMIDHVVSKNGSSQTIPKIATAPTAASYITNVITQFNGGNNAKKLEMIMTQKWLSSVGSSVDQYTDYRRTGYPVLFDPNAIGGTVTPPVGGNGGEDLPAVPVVANRKFPNSLPYNQDEVNRNPNTPKQKVDLNAEKVFWMP</sequence>
<dbReference type="Pfam" id="PF12771">
    <property type="entry name" value="SusD-like_2"/>
    <property type="match status" value="1"/>
</dbReference>
<protein>
    <submittedName>
        <fullName evidence="2">SusD-like starch-binding protein associating with outer membrane</fullName>
    </submittedName>
</protein>
<reference evidence="2 3" key="1">
    <citation type="submission" date="2019-03" db="EMBL/GenBank/DDBJ databases">
        <title>Genomic Encyclopedia of Archaeal and Bacterial Type Strains, Phase II (KMG-II): from individual species to whole genera.</title>
        <authorList>
            <person name="Goeker M."/>
        </authorList>
    </citation>
    <scope>NUCLEOTIDE SEQUENCE [LARGE SCALE GENOMIC DNA]</scope>
    <source>
        <strain evidence="2 3">DSM 28353</strain>
    </source>
</reference>
<dbReference type="SUPFAM" id="SSF48452">
    <property type="entry name" value="TPR-like"/>
    <property type="match status" value="1"/>
</dbReference>
<dbReference type="AlphaFoldDB" id="A0A4R6WIK9"/>
<feature type="chain" id="PRO_5020976781" evidence="1">
    <location>
        <begin position="24"/>
        <end position="551"/>
    </location>
</feature>